<evidence type="ECO:0000313" key="1">
    <source>
        <dbReference type="EMBL" id="HIF36836.1"/>
    </source>
</evidence>
<gene>
    <name evidence="1" type="ORF">EYQ70_00175</name>
</gene>
<evidence type="ECO:0000313" key="2">
    <source>
        <dbReference type="Proteomes" id="UP000585802"/>
    </source>
</evidence>
<accession>A0A7J4GQB4</accession>
<reference evidence="2" key="1">
    <citation type="journal article" date="2019" name="bioRxiv">
        <title>Genome diversification in globally distributed novel marine Proteobacteria is linked to environmental adaptation.</title>
        <authorList>
            <person name="Zhou Z."/>
            <person name="Tran P.Q."/>
            <person name="Kieft K."/>
            <person name="Anantharaman K."/>
        </authorList>
    </citation>
    <scope>NUCLEOTIDE SEQUENCE [LARGE SCALE GENOMIC DNA]</scope>
</reference>
<dbReference type="AlphaFoldDB" id="A0A7J4GQB4"/>
<name>A0A7J4GQB4_9ARCH</name>
<feature type="non-terminal residue" evidence="1">
    <location>
        <position position="84"/>
    </location>
</feature>
<protein>
    <submittedName>
        <fullName evidence="1">Uncharacterized protein</fullName>
    </submittedName>
</protein>
<sequence length="84" mass="8860">MITMNLRKLSIGFLIAILVAISAFPTGNGLPTGITDQNTTDTVIANGCTCHNTNTEATSSVIVNLTLPENFTSGETYTLILNIS</sequence>
<comment type="caution">
    <text evidence="1">The sequence shown here is derived from an EMBL/GenBank/DDBJ whole genome shotgun (WGS) entry which is preliminary data.</text>
</comment>
<dbReference type="Proteomes" id="UP000585802">
    <property type="component" value="Unassembled WGS sequence"/>
</dbReference>
<organism evidence="1 2">
    <name type="scientific">Marine Group III euryarchaeote</name>
    <dbReference type="NCBI Taxonomy" id="2173149"/>
    <lineage>
        <taxon>Archaea</taxon>
        <taxon>Methanobacteriati</taxon>
        <taxon>Thermoplasmatota</taxon>
        <taxon>Thermoplasmata</taxon>
        <taxon>Candidatus Thermoprofundales</taxon>
    </lineage>
</organism>
<proteinExistence type="predicted"/>
<dbReference type="EMBL" id="DUCX01000005">
    <property type="protein sequence ID" value="HIF36836.1"/>
    <property type="molecule type" value="Genomic_DNA"/>
</dbReference>